<dbReference type="EMBL" id="JAKZFC010000005">
    <property type="protein sequence ID" value="MCH7322974.1"/>
    <property type="molecule type" value="Genomic_DNA"/>
</dbReference>
<accession>A0ABS9UFW3</accession>
<gene>
    <name evidence="2" type="ORF">LZ480_13935</name>
</gene>
<feature type="transmembrane region" description="Helical" evidence="1">
    <location>
        <begin position="32"/>
        <end position="56"/>
    </location>
</feature>
<reference evidence="2 3" key="1">
    <citation type="submission" date="2022-03" db="EMBL/GenBank/DDBJ databases">
        <authorList>
            <person name="Jo J.-H."/>
            <person name="Im W.-T."/>
        </authorList>
    </citation>
    <scope>NUCLEOTIDE SEQUENCE [LARGE SCALE GENOMIC DNA]</scope>
    <source>
        <strain evidence="2 3">MA9</strain>
    </source>
</reference>
<keyword evidence="1" id="KW-1133">Transmembrane helix</keyword>
<name>A0ABS9UFW3_9BACL</name>
<proteinExistence type="predicted"/>
<protein>
    <submittedName>
        <fullName evidence="2">Uncharacterized protein</fullName>
    </submittedName>
</protein>
<evidence type="ECO:0000313" key="3">
    <source>
        <dbReference type="Proteomes" id="UP001316087"/>
    </source>
</evidence>
<comment type="caution">
    <text evidence="2">The sequence shown here is derived from an EMBL/GenBank/DDBJ whole genome shotgun (WGS) entry which is preliminary data.</text>
</comment>
<keyword evidence="3" id="KW-1185">Reference proteome</keyword>
<keyword evidence="1" id="KW-0812">Transmembrane</keyword>
<sequence length="68" mass="7670">MSLSKSGYLTLFVGIILLVVSIFFTSGLNLTAWMILFIVSLILCTVGIIMLIIHLMRQIKEDKARKLQ</sequence>
<keyword evidence="1" id="KW-0472">Membrane</keyword>
<dbReference type="RefSeq" id="WP_241370138.1">
    <property type="nucleotide sequence ID" value="NZ_JAKZFC010000005.1"/>
</dbReference>
<evidence type="ECO:0000256" key="1">
    <source>
        <dbReference type="SAM" id="Phobius"/>
    </source>
</evidence>
<dbReference type="Proteomes" id="UP001316087">
    <property type="component" value="Unassembled WGS sequence"/>
</dbReference>
<organism evidence="2 3">
    <name type="scientific">Solibacillus palustris</name>
    <dbReference type="NCBI Taxonomy" id="2908203"/>
    <lineage>
        <taxon>Bacteria</taxon>
        <taxon>Bacillati</taxon>
        <taxon>Bacillota</taxon>
        <taxon>Bacilli</taxon>
        <taxon>Bacillales</taxon>
        <taxon>Caryophanaceae</taxon>
        <taxon>Solibacillus</taxon>
    </lineage>
</organism>
<feature type="transmembrane region" description="Helical" evidence="1">
    <location>
        <begin position="7"/>
        <end position="26"/>
    </location>
</feature>
<evidence type="ECO:0000313" key="2">
    <source>
        <dbReference type="EMBL" id="MCH7322974.1"/>
    </source>
</evidence>